<evidence type="ECO:0000313" key="2">
    <source>
        <dbReference type="EMBL" id="MDD0814028.1"/>
    </source>
</evidence>
<dbReference type="InterPro" id="IPR016709">
    <property type="entry name" value="HadA-like"/>
</dbReference>
<protein>
    <submittedName>
        <fullName evidence="2">MaoC family dehydratase N-terminal domain-containing protein</fullName>
    </submittedName>
</protein>
<dbReference type="Proteomes" id="UP001528672">
    <property type="component" value="Unassembled WGS sequence"/>
</dbReference>
<gene>
    <name evidence="2" type="ORF">PSQ39_05225</name>
</gene>
<accession>A0ABT5MBT4</accession>
<dbReference type="Pfam" id="PF13452">
    <property type="entry name" value="FAS1_DH_region"/>
    <property type="match status" value="1"/>
</dbReference>
<dbReference type="CDD" id="cd03441">
    <property type="entry name" value="R_hydratase_like"/>
    <property type="match status" value="1"/>
</dbReference>
<sequence>MIDTRYIGHRFAPYSVPVEAGRLRFFAKATGQTDPIYSDPDAARAAGHPALPVPPTFLFCLEMESPNPAAVRELLGLDYKGLLHGEQGFVYHRQAHAGDTLTFEQRIEDIYAKKGGALEFVVRLTRVSNQHGDLVAELRCVTVMRHASPASAPAVSTPAKA</sequence>
<dbReference type="Gene3D" id="3.10.129.10">
    <property type="entry name" value="Hotdog Thioesterase"/>
    <property type="match status" value="1"/>
</dbReference>
<keyword evidence="3" id="KW-1185">Reference proteome</keyword>
<dbReference type="InterPro" id="IPR039569">
    <property type="entry name" value="FAS1-like_DH_region"/>
</dbReference>
<proteinExistence type="predicted"/>
<feature type="domain" description="FAS1-like dehydratase" evidence="1">
    <location>
        <begin position="6"/>
        <end position="137"/>
    </location>
</feature>
<dbReference type="InterPro" id="IPR029069">
    <property type="entry name" value="HotDog_dom_sf"/>
</dbReference>
<evidence type="ECO:0000313" key="3">
    <source>
        <dbReference type="Proteomes" id="UP001528672"/>
    </source>
</evidence>
<dbReference type="EMBL" id="JAQSIO010000002">
    <property type="protein sequence ID" value="MDD0814028.1"/>
    <property type="molecule type" value="Genomic_DNA"/>
</dbReference>
<organism evidence="2 3">
    <name type="scientific">Curvibacter microcysteis</name>
    <dbReference type="NCBI Taxonomy" id="3026419"/>
    <lineage>
        <taxon>Bacteria</taxon>
        <taxon>Pseudomonadati</taxon>
        <taxon>Pseudomonadota</taxon>
        <taxon>Betaproteobacteria</taxon>
        <taxon>Burkholderiales</taxon>
        <taxon>Comamonadaceae</taxon>
        <taxon>Curvibacter</taxon>
    </lineage>
</organism>
<reference evidence="2 3" key="1">
    <citation type="submission" date="2023-02" db="EMBL/GenBank/DDBJ databases">
        <title>Bacterial whole genome sequence for Curvibacter sp. HBC28.</title>
        <authorList>
            <person name="Le V."/>
            <person name="Ko S.-R."/>
            <person name="Ahn C.-Y."/>
            <person name="Oh H.-M."/>
        </authorList>
    </citation>
    <scope>NUCLEOTIDE SEQUENCE [LARGE SCALE GENOMIC DNA]</scope>
    <source>
        <strain evidence="2 3">HBC28</strain>
    </source>
</reference>
<dbReference type="PIRSF" id="PIRSF018072">
    <property type="entry name" value="UCP018072"/>
    <property type="match status" value="1"/>
</dbReference>
<comment type="caution">
    <text evidence="2">The sequence shown here is derived from an EMBL/GenBank/DDBJ whole genome shotgun (WGS) entry which is preliminary data.</text>
</comment>
<evidence type="ECO:0000259" key="1">
    <source>
        <dbReference type="Pfam" id="PF13452"/>
    </source>
</evidence>
<dbReference type="SUPFAM" id="SSF54637">
    <property type="entry name" value="Thioesterase/thiol ester dehydrase-isomerase"/>
    <property type="match status" value="1"/>
</dbReference>
<dbReference type="RefSeq" id="WP_273925665.1">
    <property type="nucleotide sequence ID" value="NZ_JAQSIO010000002.1"/>
</dbReference>
<name>A0ABT5MBT4_9BURK</name>